<comment type="caution">
    <text evidence="3">The sequence shown here is derived from an EMBL/GenBank/DDBJ whole genome shotgun (WGS) entry which is preliminary data.</text>
</comment>
<proteinExistence type="predicted"/>
<protein>
    <recommendedName>
        <fullName evidence="5">DUF4232 domain-containing protein</fullName>
    </recommendedName>
</protein>
<accession>A0A3N2C000</accession>
<evidence type="ECO:0008006" key="5">
    <source>
        <dbReference type="Google" id="ProtNLM"/>
    </source>
</evidence>
<keyword evidence="2" id="KW-0472">Membrane</keyword>
<dbReference type="Proteomes" id="UP000266915">
    <property type="component" value="Unassembled WGS sequence"/>
</dbReference>
<reference evidence="3 4" key="1">
    <citation type="submission" date="2018-11" db="EMBL/GenBank/DDBJ databases">
        <title>Sequencing the genomes of 1000 actinobacteria strains.</title>
        <authorList>
            <person name="Klenk H.-P."/>
        </authorList>
    </citation>
    <scope>NUCLEOTIDE SEQUENCE [LARGE SCALE GENOMIC DNA]</scope>
    <source>
        <strain evidence="3 4">DSM 14012</strain>
    </source>
</reference>
<keyword evidence="2" id="KW-0812">Transmembrane</keyword>
<keyword evidence="2" id="KW-1133">Transmembrane helix</keyword>
<evidence type="ECO:0000256" key="2">
    <source>
        <dbReference type="SAM" id="Phobius"/>
    </source>
</evidence>
<feature type="transmembrane region" description="Helical" evidence="2">
    <location>
        <begin position="21"/>
        <end position="42"/>
    </location>
</feature>
<organism evidence="3 4">
    <name type="scientific">Plantibacter flavus</name>
    <dbReference type="NCBI Taxonomy" id="150123"/>
    <lineage>
        <taxon>Bacteria</taxon>
        <taxon>Bacillati</taxon>
        <taxon>Actinomycetota</taxon>
        <taxon>Actinomycetes</taxon>
        <taxon>Micrococcales</taxon>
        <taxon>Microbacteriaceae</taxon>
        <taxon>Plantibacter</taxon>
    </lineage>
</organism>
<sequence>MSSLTNPRGPERPAVYWRRRLIVFGVLLAVIVLVIVLIVRLASGPGAENTAATPTPTPTATPAPTAAPEASTTAPIDEAATTDPGSAAACTADQIRVEAVVNGSSFAADELPQLSLSVTNTGSAACTMNAGTSQQVFTVSSGEEPYWTSTDCQTAPSDQQVLLEPGKTVSSNPPITWDRTRSAPDTCDQPRDPVPAAGASYHLNTSIGGFASADSAQFLLN</sequence>
<evidence type="ECO:0000256" key="1">
    <source>
        <dbReference type="SAM" id="MobiDB-lite"/>
    </source>
</evidence>
<evidence type="ECO:0000313" key="3">
    <source>
        <dbReference type="EMBL" id="ROR80829.1"/>
    </source>
</evidence>
<name>A0A3N2C000_9MICO</name>
<feature type="compositionally biased region" description="Low complexity" evidence="1">
    <location>
        <begin position="62"/>
        <end position="75"/>
    </location>
</feature>
<dbReference type="RefSeq" id="WP_085510172.1">
    <property type="nucleotide sequence ID" value="NZ_FXAP01000001.1"/>
</dbReference>
<dbReference type="AlphaFoldDB" id="A0A3N2C000"/>
<keyword evidence="4" id="KW-1185">Reference proteome</keyword>
<feature type="region of interest" description="Disordered" evidence="1">
    <location>
        <begin position="46"/>
        <end position="85"/>
    </location>
</feature>
<dbReference type="EMBL" id="RKHL01000001">
    <property type="protein sequence ID" value="ROR80829.1"/>
    <property type="molecule type" value="Genomic_DNA"/>
</dbReference>
<evidence type="ECO:0000313" key="4">
    <source>
        <dbReference type="Proteomes" id="UP000266915"/>
    </source>
</evidence>
<gene>
    <name evidence="3" type="ORF">EDD42_0875</name>
</gene>